<gene>
    <name evidence="2" type="ORF">NHU_02998</name>
</gene>
<protein>
    <recommendedName>
        <fullName evidence="1">Beta-lactamase hydrolase-like protein phosphatase-like domain-containing protein</fullName>
    </recommendedName>
</protein>
<feature type="domain" description="Beta-lactamase hydrolase-like protein phosphatase-like" evidence="1">
    <location>
        <begin position="20"/>
        <end position="124"/>
    </location>
</feature>
<reference evidence="2 3" key="1">
    <citation type="submission" date="2015-02" db="EMBL/GenBank/DDBJ databases">
        <title>Genome sequene of Rhodovulum sulfidophilum DSM 2351.</title>
        <authorList>
            <person name="Nagao N."/>
        </authorList>
    </citation>
    <scope>NUCLEOTIDE SEQUENCE [LARGE SCALE GENOMIC DNA]</scope>
    <source>
        <strain evidence="2 3">DSM 2351</strain>
    </source>
</reference>
<dbReference type="NCBIfam" id="TIGR01244">
    <property type="entry name" value="TIGR01244 family sulfur transferase"/>
    <property type="match status" value="1"/>
</dbReference>
<dbReference type="InterPro" id="IPR005939">
    <property type="entry name" value="BLH_phosphatase-like"/>
</dbReference>
<dbReference type="Gene3D" id="3.90.190.10">
    <property type="entry name" value="Protein tyrosine phosphatase superfamily"/>
    <property type="match status" value="1"/>
</dbReference>
<accession>A0A0D6B4U3</accession>
<dbReference type="EMBL" id="AP014800">
    <property type="protein sequence ID" value="BAQ70142.1"/>
    <property type="molecule type" value="Genomic_DNA"/>
</dbReference>
<dbReference type="PATRIC" id="fig|35806.4.peg.3078"/>
<proteinExistence type="predicted"/>
<dbReference type="Pfam" id="PF04273">
    <property type="entry name" value="BLH_phosphatase"/>
    <property type="match status" value="1"/>
</dbReference>
<evidence type="ECO:0000313" key="2">
    <source>
        <dbReference type="EMBL" id="BAQ70142.1"/>
    </source>
</evidence>
<evidence type="ECO:0000259" key="1">
    <source>
        <dbReference type="Pfam" id="PF04273"/>
    </source>
</evidence>
<dbReference type="KEGG" id="rsu:NHU_02998"/>
<name>A0A0D6B4U3_RHOSU</name>
<dbReference type="SUPFAM" id="SSF52799">
    <property type="entry name" value="(Phosphotyrosine protein) phosphatases II"/>
    <property type="match status" value="1"/>
</dbReference>
<dbReference type="eggNOG" id="COG3453">
    <property type="taxonomic scope" value="Bacteria"/>
</dbReference>
<dbReference type="AlphaFoldDB" id="A0A0D6B4U3"/>
<evidence type="ECO:0000313" key="3">
    <source>
        <dbReference type="Proteomes" id="UP000064912"/>
    </source>
</evidence>
<dbReference type="GO" id="GO:0016787">
    <property type="term" value="F:hydrolase activity"/>
    <property type="evidence" value="ECO:0007669"/>
    <property type="project" value="InterPro"/>
</dbReference>
<organism evidence="2 3">
    <name type="scientific">Rhodovulum sulfidophilum</name>
    <name type="common">Rhodobacter sulfidophilus</name>
    <dbReference type="NCBI Taxonomy" id="35806"/>
    <lineage>
        <taxon>Bacteria</taxon>
        <taxon>Pseudomonadati</taxon>
        <taxon>Pseudomonadota</taxon>
        <taxon>Alphaproteobacteria</taxon>
        <taxon>Rhodobacterales</taxon>
        <taxon>Paracoccaceae</taxon>
        <taxon>Rhodovulum</taxon>
    </lineage>
</organism>
<dbReference type="Proteomes" id="UP000064912">
    <property type="component" value="Chromosome"/>
</dbReference>
<dbReference type="InterPro" id="IPR029021">
    <property type="entry name" value="Prot-tyrosine_phosphatase-like"/>
</dbReference>
<sequence>MAEDMNRNAEGLDLPPMMWLDKEFAAAPQPGIETLAVLAQAGFRSVICNRPDEEVAADACAAAMEAAARAAGLGFAAIPVRHAPITPAMIAAQTEAMAALPGPVFAYCRAGFRSSVIWALAQAGRKPTADIMAALERAGFAMPGLEAQIEELATAR</sequence>
<dbReference type="RefSeq" id="WP_237402328.1">
    <property type="nucleotide sequence ID" value="NZ_JAESJH010000021.1"/>
</dbReference>